<dbReference type="InterPro" id="IPR042426">
    <property type="entry name" value="CDPF1"/>
</dbReference>
<evidence type="ECO:0000313" key="4">
    <source>
        <dbReference type="EMBL" id="CAL5136279.1"/>
    </source>
</evidence>
<proteinExistence type="inferred from homology"/>
<evidence type="ECO:0000256" key="2">
    <source>
        <dbReference type="ARBA" id="ARBA00014801"/>
    </source>
</evidence>
<reference evidence="4" key="1">
    <citation type="submission" date="2024-06" db="EMBL/GenBank/DDBJ databases">
        <authorList>
            <person name="Liu X."/>
            <person name="Lenzi L."/>
            <person name="Haldenby T S."/>
            <person name="Uol C."/>
        </authorList>
    </citation>
    <scope>NUCLEOTIDE SEQUENCE</scope>
</reference>
<dbReference type="InterPro" id="IPR018785">
    <property type="entry name" value="CDPF1_dom"/>
</dbReference>
<comment type="similarity">
    <text evidence="1">Belongs to the CDPF1 family.</text>
</comment>
<gene>
    <name evidence="4" type="ORF">CDAUBV1_LOCUS10342</name>
</gene>
<sequence length="104" mass="11801">MAAGLFCCSMCGFKISFDCKSKCPAYFNKDVEILEEIYSIRDPFADDNLGGLILGSDCCVCGHMVCASPSCSIFFEKRYCRDCAQKHMEEFPVDVREELRRRAQ</sequence>
<dbReference type="Proteomes" id="UP001497525">
    <property type="component" value="Unassembled WGS sequence"/>
</dbReference>
<dbReference type="Pfam" id="PF10170">
    <property type="entry name" value="C6_DPF"/>
    <property type="match status" value="1"/>
</dbReference>
<protein>
    <recommendedName>
        <fullName evidence="2">Cysteine-rich DPF motif domain-containing protein 1</fullName>
    </recommendedName>
</protein>
<evidence type="ECO:0000256" key="1">
    <source>
        <dbReference type="ARBA" id="ARBA00007917"/>
    </source>
</evidence>
<dbReference type="PRINTS" id="PR01995">
    <property type="entry name" value="UPF0595"/>
</dbReference>
<dbReference type="PANTHER" id="PTHR31849">
    <property type="entry name" value="CYSTEINE-RICH PDF MOTIF DOMAIN-CONTAINING PROTEIN 1"/>
    <property type="match status" value="1"/>
</dbReference>
<dbReference type="PANTHER" id="PTHR31849:SF1">
    <property type="entry name" value="CYSTEINE-RICH DPF MOTIF DOMAIN-CONTAINING PROTEIN 1"/>
    <property type="match status" value="1"/>
</dbReference>
<name>A0AAV2TJ85_CALDB</name>
<dbReference type="EMBL" id="CAXLJL010000301">
    <property type="protein sequence ID" value="CAL5136279.1"/>
    <property type="molecule type" value="Genomic_DNA"/>
</dbReference>
<organism evidence="4 5">
    <name type="scientific">Calicophoron daubneyi</name>
    <name type="common">Rumen fluke</name>
    <name type="synonym">Paramphistomum daubneyi</name>
    <dbReference type="NCBI Taxonomy" id="300641"/>
    <lineage>
        <taxon>Eukaryota</taxon>
        <taxon>Metazoa</taxon>
        <taxon>Spiralia</taxon>
        <taxon>Lophotrochozoa</taxon>
        <taxon>Platyhelminthes</taxon>
        <taxon>Trematoda</taxon>
        <taxon>Digenea</taxon>
        <taxon>Plagiorchiida</taxon>
        <taxon>Pronocephalata</taxon>
        <taxon>Paramphistomoidea</taxon>
        <taxon>Paramphistomidae</taxon>
        <taxon>Calicophoron</taxon>
    </lineage>
</organism>
<dbReference type="AlphaFoldDB" id="A0AAV2TJ85"/>
<feature type="domain" description="Cysteine-rich DPF motif" evidence="3">
    <location>
        <begin position="6"/>
        <end position="99"/>
    </location>
</feature>
<evidence type="ECO:0000259" key="3">
    <source>
        <dbReference type="Pfam" id="PF10170"/>
    </source>
</evidence>
<comment type="caution">
    <text evidence="4">The sequence shown here is derived from an EMBL/GenBank/DDBJ whole genome shotgun (WGS) entry which is preliminary data.</text>
</comment>
<evidence type="ECO:0000313" key="5">
    <source>
        <dbReference type="Proteomes" id="UP001497525"/>
    </source>
</evidence>
<accession>A0AAV2TJ85</accession>